<dbReference type="InterPro" id="IPR024826">
    <property type="entry name" value="DNA_pol_delta/II_ssu"/>
</dbReference>
<accession>S7XSB9</accession>
<dbReference type="OMA" id="ICFIADL"/>
<evidence type="ECO:0000259" key="4">
    <source>
        <dbReference type="Pfam" id="PF18018"/>
    </source>
</evidence>
<comment type="caution">
    <text evidence="5">The sequence shown here is derived from an EMBL/GenBank/DDBJ whole genome shotgun (WGS) entry which is preliminary data.</text>
</comment>
<dbReference type="PANTHER" id="PTHR10416">
    <property type="entry name" value="DNA POLYMERASE DELTA SUBUNIT 2"/>
    <property type="match status" value="1"/>
</dbReference>
<keyword evidence="2" id="KW-0235">DNA replication</keyword>
<evidence type="ECO:0000259" key="3">
    <source>
        <dbReference type="Pfam" id="PF04042"/>
    </source>
</evidence>
<dbReference type="InterPro" id="IPR007185">
    <property type="entry name" value="DNA_pol_a/d/e_bsu"/>
</dbReference>
<feature type="domain" description="DNA polymerase delta subunit OB-fold" evidence="4">
    <location>
        <begin position="7"/>
        <end position="139"/>
    </location>
</feature>
<comment type="similarity">
    <text evidence="1">Belongs to the DNA polymerase delta/II small subunit family.</text>
</comment>
<organism evidence="5 6">
    <name type="scientific">Spraguea lophii (strain 42_110)</name>
    <name type="common">Microsporidian parasite</name>
    <dbReference type="NCBI Taxonomy" id="1358809"/>
    <lineage>
        <taxon>Eukaryota</taxon>
        <taxon>Fungi</taxon>
        <taxon>Fungi incertae sedis</taxon>
        <taxon>Microsporidia</taxon>
        <taxon>Spragueidae</taxon>
        <taxon>Spraguea</taxon>
    </lineage>
</organism>
<dbReference type="AlphaFoldDB" id="S7XSB9"/>
<dbReference type="EMBL" id="ATCN01000561">
    <property type="protein sequence ID" value="EPR78803.1"/>
    <property type="molecule type" value="Genomic_DNA"/>
</dbReference>
<dbReference type="GO" id="GO:0003677">
    <property type="term" value="F:DNA binding"/>
    <property type="evidence" value="ECO:0007669"/>
    <property type="project" value="InterPro"/>
</dbReference>
<protein>
    <submittedName>
        <fullName evidence="5">DNA polymerase delta regulatory subunit</fullName>
    </submittedName>
</protein>
<reference evidence="6" key="1">
    <citation type="journal article" date="2013" name="PLoS Genet.">
        <title>The genome of Spraguea lophii and the basis of host-microsporidian interactions.</title>
        <authorList>
            <person name="Campbell S.E."/>
            <person name="Williams T.A."/>
            <person name="Yousuf A."/>
            <person name="Soanes D.M."/>
            <person name="Paszkiewicz K.H."/>
            <person name="Williams B.A.P."/>
        </authorList>
    </citation>
    <scope>NUCLEOTIDE SEQUENCE [LARGE SCALE GENOMIC DNA]</scope>
    <source>
        <strain evidence="6">42_110</strain>
    </source>
</reference>
<feature type="domain" description="DNA polymerase alpha/delta/epsilon subunit B" evidence="3">
    <location>
        <begin position="175"/>
        <end position="398"/>
    </location>
</feature>
<dbReference type="Gene3D" id="2.40.50.430">
    <property type="match status" value="1"/>
</dbReference>
<dbReference type="GO" id="GO:0006271">
    <property type="term" value="P:DNA strand elongation involved in DNA replication"/>
    <property type="evidence" value="ECO:0007669"/>
    <property type="project" value="TreeGrafter"/>
</dbReference>
<dbReference type="Gene3D" id="3.60.21.50">
    <property type="match status" value="1"/>
</dbReference>
<dbReference type="VEuPathDB" id="MicrosporidiaDB:SLOPH_290"/>
<dbReference type="InParanoid" id="S7XSB9"/>
<dbReference type="STRING" id="1358809.S7XSB9"/>
<dbReference type="Proteomes" id="UP000014978">
    <property type="component" value="Unassembled WGS sequence"/>
</dbReference>
<dbReference type="PANTHER" id="PTHR10416:SF0">
    <property type="entry name" value="DNA POLYMERASE DELTA SUBUNIT 2"/>
    <property type="match status" value="1"/>
</dbReference>
<keyword evidence="6" id="KW-1185">Reference proteome</keyword>
<evidence type="ECO:0000256" key="2">
    <source>
        <dbReference type="ARBA" id="ARBA00022705"/>
    </source>
</evidence>
<dbReference type="Pfam" id="PF04042">
    <property type="entry name" value="DNA_pol_E_B"/>
    <property type="match status" value="1"/>
</dbReference>
<dbReference type="FunCoup" id="S7XSB9">
    <property type="interactions" value="141"/>
</dbReference>
<dbReference type="GO" id="GO:0043625">
    <property type="term" value="C:delta DNA polymerase complex"/>
    <property type="evidence" value="ECO:0007669"/>
    <property type="project" value="TreeGrafter"/>
</dbReference>
<evidence type="ECO:0000313" key="5">
    <source>
        <dbReference type="EMBL" id="EPR78803.1"/>
    </source>
</evidence>
<name>S7XSB9_SPRLO</name>
<dbReference type="OrthoDB" id="2190112at2759"/>
<sequence>MSILNSQYYKNYRHRLAAIRPIILNNIENNTDKYSFPIISSLAEINTTNIHGNSEQSNNNFIFVGVLFIAATKPSVFFELKKINNSFEVYTNKIYYVEDEHTKVEVIFEENYHEILCTGMVLGFIASESENGIIKVKDIIFPGFIKKIENAQKEIENESNTQEMVDETKGCTNKIAFLCNPVIKQNYKFNLGLIIDFLNGVVDNKNKVEKIMICGNIFSFNKNRENSFLSIESNNTDNFLEETLNNLALVTGENDNLIILPSIHDPTDNLYPLEPMNKKLFKGKSIMNNEFLPSPAYYEFKGKNILVMNKDIVLDILKYEGHDDSKEAPLEEHLIRSNYISNDGSPNLEKKENHSFIFTAMNLILKIRHLIPTSPDTLPCKPDNEDSLIITKFIDYFIITGISHQKKISENKKTVFITVPEFNCENTAVILNVLNSDIELFKIE</sequence>
<evidence type="ECO:0000256" key="1">
    <source>
        <dbReference type="ARBA" id="ARBA00006035"/>
    </source>
</evidence>
<dbReference type="Pfam" id="PF18018">
    <property type="entry name" value="DNA_pol_D_N"/>
    <property type="match status" value="1"/>
</dbReference>
<proteinExistence type="inferred from homology"/>
<gene>
    <name evidence="5" type="ORF">SLOPH_290</name>
</gene>
<evidence type="ECO:0000313" key="6">
    <source>
        <dbReference type="Proteomes" id="UP000014978"/>
    </source>
</evidence>
<dbReference type="InterPro" id="IPR040663">
    <property type="entry name" value="DNA_pol_D_N"/>
</dbReference>
<dbReference type="HOGENOM" id="CLU_021763_2_0_1"/>